<evidence type="ECO:0000313" key="1">
    <source>
        <dbReference type="EMBL" id="NYE72744.1"/>
    </source>
</evidence>
<comment type="caution">
    <text evidence="1">The sequence shown here is derived from an EMBL/GenBank/DDBJ whole genome shotgun (WGS) entry which is preliminary data.</text>
</comment>
<dbReference type="RefSeq" id="WP_179753750.1">
    <property type="nucleotide sequence ID" value="NZ_JACCBU010000001.1"/>
</dbReference>
<gene>
    <name evidence="1" type="ORF">BKA15_004073</name>
</gene>
<accession>A0A7Y9I9D7</accession>
<dbReference type="Pfam" id="PF12840">
    <property type="entry name" value="HTH_20"/>
    <property type="match status" value="1"/>
</dbReference>
<protein>
    <recommendedName>
        <fullName evidence="3">Helix-turn-helix domain-containing protein</fullName>
    </recommendedName>
</protein>
<proteinExistence type="predicted"/>
<dbReference type="InterPro" id="IPR036388">
    <property type="entry name" value="WH-like_DNA-bd_sf"/>
</dbReference>
<dbReference type="EMBL" id="JACCBU010000001">
    <property type="protein sequence ID" value="NYE72744.1"/>
    <property type="molecule type" value="Genomic_DNA"/>
</dbReference>
<evidence type="ECO:0008006" key="3">
    <source>
        <dbReference type="Google" id="ProtNLM"/>
    </source>
</evidence>
<dbReference type="Proteomes" id="UP000569914">
    <property type="component" value="Unassembled WGS sequence"/>
</dbReference>
<sequence>MSRTIGFTAQDAARVRFGRSCLWETVASIRVLRHPAGHGVHRPWVRRVRPELDRLLARVPERTGAAFALLGDLVGSGALGHYMPDLLTPPPVSLEPSLAAELEQLAGTPAEVVRSQLAYLRDRWTPRLQAMADDPAGWLARLADVVASYWEVALAPDWSRVSAVADAEVFHRARQQAADGTSALLNDLHERVGWDGRQLTVSGTRCLGARDLEGGGLCLVPSVFVWPTVLVVADEQTAQLAFPCRGIGTLWEADESGPPGALEEVLGRSKARLLAVLQAPLSTTEAAARVELSVSTASEHLTALRAAGLVRTHRTGRRTLHVRTAAGDSLISASP</sequence>
<dbReference type="InterPro" id="IPR036390">
    <property type="entry name" value="WH_DNA-bd_sf"/>
</dbReference>
<dbReference type="SUPFAM" id="SSF46785">
    <property type="entry name" value="Winged helix' DNA-binding domain"/>
    <property type="match status" value="1"/>
</dbReference>
<reference evidence="1 2" key="1">
    <citation type="submission" date="2020-07" db="EMBL/GenBank/DDBJ databases">
        <title>Sequencing the genomes of 1000 actinobacteria strains.</title>
        <authorList>
            <person name="Klenk H.-P."/>
        </authorList>
    </citation>
    <scope>NUCLEOTIDE SEQUENCE [LARGE SCALE GENOMIC DNA]</scope>
    <source>
        <strain evidence="1 2">DSM 22083</strain>
    </source>
</reference>
<dbReference type="CDD" id="cd00090">
    <property type="entry name" value="HTH_ARSR"/>
    <property type="match status" value="1"/>
</dbReference>
<name>A0A7Y9I9D7_9ACTN</name>
<keyword evidence="2" id="KW-1185">Reference proteome</keyword>
<dbReference type="InterPro" id="IPR011991">
    <property type="entry name" value="ArsR-like_HTH"/>
</dbReference>
<organism evidence="1 2">
    <name type="scientific">Microlunatus parietis</name>
    <dbReference type="NCBI Taxonomy" id="682979"/>
    <lineage>
        <taxon>Bacteria</taxon>
        <taxon>Bacillati</taxon>
        <taxon>Actinomycetota</taxon>
        <taxon>Actinomycetes</taxon>
        <taxon>Propionibacteriales</taxon>
        <taxon>Propionibacteriaceae</taxon>
        <taxon>Microlunatus</taxon>
    </lineage>
</organism>
<dbReference type="AlphaFoldDB" id="A0A7Y9I9D7"/>
<dbReference type="Gene3D" id="1.10.10.10">
    <property type="entry name" value="Winged helix-like DNA-binding domain superfamily/Winged helix DNA-binding domain"/>
    <property type="match status" value="1"/>
</dbReference>
<evidence type="ECO:0000313" key="2">
    <source>
        <dbReference type="Proteomes" id="UP000569914"/>
    </source>
</evidence>